<sequence>MQCFPFGRTNSLPREYPENWLCLFPQEWPRLAVWVLLFLICLLVVLLILWVLAT</sequence>
<name>A0A452IXY7_9SAUR</name>
<proteinExistence type="predicted"/>
<keyword evidence="3" id="KW-1185">Reference proteome</keyword>
<protein>
    <submittedName>
        <fullName evidence="2">Uncharacterized protein</fullName>
    </submittedName>
</protein>
<organism evidence="2 3">
    <name type="scientific">Gopherus agassizii</name>
    <name type="common">Agassiz's desert tortoise</name>
    <dbReference type="NCBI Taxonomy" id="38772"/>
    <lineage>
        <taxon>Eukaryota</taxon>
        <taxon>Metazoa</taxon>
        <taxon>Chordata</taxon>
        <taxon>Craniata</taxon>
        <taxon>Vertebrata</taxon>
        <taxon>Euteleostomi</taxon>
        <taxon>Archelosauria</taxon>
        <taxon>Testudinata</taxon>
        <taxon>Testudines</taxon>
        <taxon>Cryptodira</taxon>
        <taxon>Durocryptodira</taxon>
        <taxon>Testudinoidea</taxon>
        <taxon>Testudinidae</taxon>
        <taxon>Gopherus</taxon>
    </lineage>
</organism>
<dbReference type="Ensembl" id="ENSGAGT00000037320.1">
    <property type="protein sequence ID" value="ENSGAGP00000032929.1"/>
    <property type="gene ID" value="ENSGAGG00000023516.1"/>
</dbReference>
<reference evidence="2" key="3">
    <citation type="submission" date="2025-09" db="UniProtKB">
        <authorList>
            <consortium name="Ensembl"/>
        </authorList>
    </citation>
    <scope>IDENTIFICATION</scope>
</reference>
<evidence type="ECO:0000256" key="1">
    <source>
        <dbReference type="SAM" id="Phobius"/>
    </source>
</evidence>
<keyword evidence="1" id="KW-0812">Transmembrane</keyword>
<reference evidence="2" key="2">
    <citation type="submission" date="2025-08" db="UniProtKB">
        <authorList>
            <consortium name="Ensembl"/>
        </authorList>
    </citation>
    <scope>IDENTIFICATION</scope>
</reference>
<evidence type="ECO:0000313" key="3">
    <source>
        <dbReference type="Proteomes" id="UP000291020"/>
    </source>
</evidence>
<keyword evidence="1" id="KW-1133">Transmembrane helix</keyword>
<evidence type="ECO:0000313" key="2">
    <source>
        <dbReference type="Ensembl" id="ENSGAGP00000032929.1"/>
    </source>
</evidence>
<accession>A0A452IXY7</accession>
<dbReference type="Proteomes" id="UP000291020">
    <property type="component" value="Unassembled WGS sequence"/>
</dbReference>
<keyword evidence="1" id="KW-0472">Membrane</keyword>
<feature type="transmembrane region" description="Helical" evidence="1">
    <location>
        <begin position="31"/>
        <end position="53"/>
    </location>
</feature>
<reference evidence="3" key="1">
    <citation type="journal article" date="2017" name="PLoS ONE">
        <title>The Agassiz's desert tortoise genome provides a resource for the conservation of a threatened species.</title>
        <authorList>
            <person name="Tollis M."/>
            <person name="DeNardo D.F."/>
            <person name="Cornelius J.A."/>
            <person name="Dolby G.A."/>
            <person name="Edwards T."/>
            <person name="Henen B.T."/>
            <person name="Karl A.E."/>
            <person name="Murphy R.W."/>
            <person name="Kusumi K."/>
        </authorList>
    </citation>
    <scope>NUCLEOTIDE SEQUENCE [LARGE SCALE GENOMIC DNA]</scope>
</reference>
<dbReference type="AlphaFoldDB" id="A0A452IXY7"/>